<dbReference type="EMBL" id="CAJJDM010000109">
    <property type="protein sequence ID" value="CAD8098037.1"/>
    <property type="molecule type" value="Genomic_DNA"/>
</dbReference>
<protein>
    <submittedName>
        <fullName evidence="1">Uncharacterized protein</fullName>
    </submittedName>
</protein>
<evidence type="ECO:0000313" key="1">
    <source>
        <dbReference type="EMBL" id="CAD8098037.1"/>
    </source>
</evidence>
<dbReference type="PANTHER" id="PTHR12459:SF15">
    <property type="entry name" value="TRANSMEMBRANE PROTEIN 135"/>
    <property type="match status" value="1"/>
</dbReference>
<gene>
    <name evidence="1" type="ORF">PPRIM_AZ9-3.1.T1060018</name>
</gene>
<evidence type="ECO:0000313" key="2">
    <source>
        <dbReference type="Proteomes" id="UP000688137"/>
    </source>
</evidence>
<sequence>MTSYVISAADQLIIQQGIPFDCELVHPGKSCEMNILSNLPRIMRSNSKVYLPVHLIPFLLYKRKQFIKNPISTISRALVSYFKSICFLSFMVQILRYNWCKQKNLLKKVDPFVPLSGGFISSFALLLESNTRAMEICLSIVPRFCETVINLLKSRGKMIDIPRGDVIVFSFVIAIIHYYYQHDPKSLKSTYYKVFEKIWGIN</sequence>
<proteinExistence type="predicted"/>
<comment type="caution">
    <text evidence="1">The sequence shown here is derived from an EMBL/GenBank/DDBJ whole genome shotgun (WGS) entry which is preliminary data.</text>
</comment>
<keyword evidence="2" id="KW-1185">Reference proteome</keyword>
<dbReference type="InterPro" id="IPR026749">
    <property type="entry name" value="Tmem135"/>
</dbReference>
<organism evidence="1 2">
    <name type="scientific">Paramecium primaurelia</name>
    <dbReference type="NCBI Taxonomy" id="5886"/>
    <lineage>
        <taxon>Eukaryota</taxon>
        <taxon>Sar</taxon>
        <taxon>Alveolata</taxon>
        <taxon>Ciliophora</taxon>
        <taxon>Intramacronucleata</taxon>
        <taxon>Oligohymenophorea</taxon>
        <taxon>Peniculida</taxon>
        <taxon>Parameciidae</taxon>
        <taxon>Paramecium</taxon>
    </lineage>
</organism>
<dbReference type="Proteomes" id="UP000688137">
    <property type="component" value="Unassembled WGS sequence"/>
</dbReference>
<dbReference type="AlphaFoldDB" id="A0A8S1P4R6"/>
<dbReference type="PANTHER" id="PTHR12459">
    <property type="entry name" value="TRANSMEMBRANE PROTEIN 135-RELATED"/>
    <property type="match status" value="1"/>
</dbReference>
<reference evidence="1" key="1">
    <citation type="submission" date="2021-01" db="EMBL/GenBank/DDBJ databases">
        <authorList>
            <consortium name="Genoscope - CEA"/>
            <person name="William W."/>
        </authorList>
    </citation>
    <scope>NUCLEOTIDE SEQUENCE</scope>
</reference>
<dbReference type="OMA" id="FCETIIN"/>
<name>A0A8S1P4R6_PARPR</name>
<accession>A0A8S1P4R6</accession>